<dbReference type="EMBL" id="JBEDNZ010000031">
    <property type="protein sequence ID" value="KAL0808287.1"/>
    <property type="molecule type" value="Genomic_DNA"/>
</dbReference>
<protein>
    <recommendedName>
        <fullName evidence="3">Roc domain-containing protein</fullName>
    </recommendedName>
</protein>
<dbReference type="GO" id="GO:0000166">
    <property type="term" value="F:nucleotide binding"/>
    <property type="evidence" value="ECO:0007669"/>
    <property type="project" value="UniProtKB-KW"/>
</dbReference>
<dbReference type="SUPFAM" id="SSF52058">
    <property type="entry name" value="L domain-like"/>
    <property type="match status" value="1"/>
</dbReference>
<dbReference type="InterPro" id="IPR027417">
    <property type="entry name" value="P-loop_NTPase"/>
</dbReference>
<organism evidence="4 5">
    <name type="scientific">Loxostege sticticalis</name>
    <name type="common">Beet webworm moth</name>
    <dbReference type="NCBI Taxonomy" id="481309"/>
    <lineage>
        <taxon>Eukaryota</taxon>
        <taxon>Metazoa</taxon>
        <taxon>Ecdysozoa</taxon>
        <taxon>Arthropoda</taxon>
        <taxon>Hexapoda</taxon>
        <taxon>Insecta</taxon>
        <taxon>Pterygota</taxon>
        <taxon>Neoptera</taxon>
        <taxon>Endopterygota</taxon>
        <taxon>Lepidoptera</taxon>
        <taxon>Glossata</taxon>
        <taxon>Ditrysia</taxon>
        <taxon>Pyraloidea</taxon>
        <taxon>Crambidae</taxon>
        <taxon>Pyraustinae</taxon>
        <taxon>Loxostege</taxon>
    </lineage>
</organism>
<dbReference type="Gene3D" id="3.40.50.300">
    <property type="entry name" value="P-loop containing nucleotide triphosphate hydrolases"/>
    <property type="match status" value="1"/>
</dbReference>
<dbReference type="Gene3D" id="3.80.10.10">
    <property type="entry name" value="Ribonuclease Inhibitor"/>
    <property type="match status" value="1"/>
</dbReference>
<dbReference type="PRINTS" id="PR00449">
    <property type="entry name" value="RASTRNSFRMNG"/>
</dbReference>
<feature type="domain" description="Roc" evidence="3">
    <location>
        <begin position="84"/>
        <end position="289"/>
    </location>
</feature>
<evidence type="ECO:0000259" key="3">
    <source>
        <dbReference type="PROSITE" id="PS51424"/>
    </source>
</evidence>
<accession>A0ABD0S3M5</accession>
<gene>
    <name evidence="4" type="ORF">ABMA28_012782</name>
</gene>
<dbReference type="Gene3D" id="3.30.70.1390">
    <property type="entry name" value="ROC domain from the Parkinson's disease-associated leucine-rich repeat kinase 2"/>
    <property type="match status" value="1"/>
</dbReference>
<dbReference type="Proteomes" id="UP001549921">
    <property type="component" value="Unassembled WGS sequence"/>
</dbReference>
<dbReference type="SUPFAM" id="SSF52540">
    <property type="entry name" value="P-loop containing nucleoside triphosphate hydrolases"/>
    <property type="match status" value="1"/>
</dbReference>
<dbReference type="Pfam" id="PF08477">
    <property type="entry name" value="Roc"/>
    <property type="match status" value="1"/>
</dbReference>
<evidence type="ECO:0000256" key="2">
    <source>
        <dbReference type="ARBA" id="ARBA00022741"/>
    </source>
</evidence>
<dbReference type="PANTHER" id="PTHR47679">
    <property type="entry name" value="PROTEIN TORNADO 1"/>
    <property type="match status" value="1"/>
</dbReference>
<keyword evidence="2" id="KW-0547">Nucleotide-binding</keyword>
<keyword evidence="1" id="KW-0677">Repeat</keyword>
<comment type="caution">
    <text evidence="4">The sequence shown here is derived from an EMBL/GenBank/DDBJ whole genome shotgun (WGS) entry which is preliminary data.</text>
</comment>
<dbReference type="PROSITE" id="PS51424">
    <property type="entry name" value="ROC"/>
    <property type="match status" value="1"/>
</dbReference>
<evidence type="ECO:0000313" key="4">
    <source>
        <dbReference type="EMBL" id="KAL0808287.1"/>
    </source>
</evidence>
<dbReference type="PANTHER" id="PTHR47679:SF2">
    <property type="entry name" value="C-TERMINAL OF ROC (COR) DOMAIN-CONTAINING PROTEIN"/>
    <property type="match status" value="1"/>
</dbReference>
<reference evidence="4 5" key="1">
    <citation type="submission" date="2024-06" db="EMBL/GenBank/DDBJ databases">
        <title>A chromosome-level genome assembly of beet webworm, Loxostege sticticalis.</title>
        <authorList>
            <person name="Zhang Y."/>
        </authorList>
    </citation>
    <scope>NUCLEOTIDE SEQUENCE [LARGE SCALE GENOMIC DNA]</scope>
    <source>
        <strain evidence="4">AQ028</strain>
        <tissue evidence="4">Male pupae</tissue>
    </source>
</reference>
<evidence type="ECO:0000313" key="5">
    <source>
        <dbReference type="Proteomes" id="UP001549921"/>
    </source>
</evidence>
<dbReference type="AlphaFoldDB" id="A0ABD0S3M5"/>
<dbReference type="InterPro" id="IPR020859">
    <property type="entry name" value="ROC"/>
</dbReference>
<dbReference type="InterPro" id="IPR032675">
    <property type="entry name" value="LRR_dom_sf"/>
</dbReference>
<sequence length="310" mass="35307">MLDVSCNLLRAVPPAIHELSSLSVLNISGNKEITELPPQMGLLSRLWNLNAHGCSLQEPLRSMVRGGRYKSADVVGYLKSVLQEARPYANIKLMLVGLQGIGKTSLLECLRQESAIHHRRKPTDHWAKRMGNKTPRRGNISTVGVDIGTWVYEKHRSTRGPVTFRTWDFGGQQEYYATHQYFLSRRSLYLVVWKATDGRNGLAGAIEWLRSIQARAPGSPVIMVATHYDQVANNHMKPRTSIRAKLHFSLLCRSDSQSILSNVLIDIHHDFFIMPKILRTAFTVQIQQLFVRDQLRYLKKIYIGFSIQKC</sequence>
<name>A0ABD0S3M5_LOXSC</name>
<evidence type="ECO:0000256" key="1">
    <source>
        <dbReference type="ARBA" id="ARBA00022737"/>
    </source>
</evidence>
<proteinExistence type="predicted"/>